<accession>A0ABP5MHG5</accession>
<feature type="transmembrane region" description="Helical" evidence="8">
    <location>
        <begin position="66"/>
        <end position="85"/>
    </location>
</feature>
<feature type="transmembrane region" description="Helical" evidence="8">
    <location>
        <begin position="207"/>
        <end position="226"/>
    </location>
</feature>
<organism evidence="10 11">
    <name type="scientific">Arthrobacter parietis</name>
    <dbReference type="NCBI Taxonomy" id="271434"/>
    <lineage>
        <taxon>Bacteria</taxon>
        <taxon>Bacillati</taxon>
        <taxon>Actinomycetota</taxon>
        <taxon>Actinomycetes</taxon>
        <taxon>Micrococcales</taxon>
        <taxon>Micrococcaceae</taxon>
        <taxon>Arthrobacter</taxon>
    </lineage>
</organism>
<feature type="transmembrane region" description="Helical" evidence="8">
    <location>
        <begin position="97"/>
        <end position="120"/>
    </location>
</feature>
<gene>
    <name evidence="10" type="ORF">GCM10009784_05750</name>
</gene>
<feature type="transmembrane region" description="Helical" evidence="8">
    <location>
        <begin position="358"/>
        <end position="376"/>
    </location>
</feature>
<keyword evidence="6" id="KW-0406">Ion transport</keyword>
<evidence type="ECO:0000256" key="6">
    <source>
        <dbReference type="ARBA" id="ARBA00023065"/>
    </source>
</evidence>
<evidence type="ECO:0000256" key="3">
    <source>
        <dbReference type="ARBA" id="ARBA00022449"/>
    </source>
</evidence>
<feature type="transmembrane region" description="Helical" evidence="8">
    <location>
        <begin position="297"/>
        <end position="314"/>
    </location>
</feature>
<evidence type="ECO:0000256" key="4">
    <source>
        <dbReference type="ARBA" id="ARBA00022692"/>
    </source>
</evidence>
<feature type="transmembrane region" description="Helical" evidence="8">
    <location>
        <begin position="36"/>
        <end position="54"/>
    </location>
</feature>
<evidence type="ECO:0000313" key="11">
    <source>
        <dbReference type="Proteomes" id="UP001500974"/>
    </source>
</evidence>
<evidence type="ECO:0000256" key="1">
    <source>
        <dbReference type="ARBA" id="ARBA00004651"/>
    </source>
</evidence>
<keyword evidence="2" id="KW-0813">Transport</keyword>
<sequence>MLKLFEGPSIIYTVLGIIVFAAALLPRLLRRVPISMPMVFLSAGVLAFALIPYLPTPDPVKYEVVTTHFTEVCVIISLMGAGLALDRPPGWRSWSTTWRLLGIVMPICILVFTVLGYVFLGLGLASAILVAAALAPTDPVLASEVQVGEPADGEEGFDREDEVRFGLTSEAGLNDGLAFPFVYLAITISLVGAAPGAWFPQWFLVDVLWRIGFGVLLGYGTGKLLGRLFFSSRAESFRLSTHSEGFVALAATFLAYGVTETFEGYGFIAVFVCAITIRSAERNHGYHRVLHSYVEQLERLLSVVILVLLGGAIARGLLETIGWTDVVLALAFLILVRPLAGFLGLLGGQTGTREKVALAFFGVRGIGSLYYLGYGLSNGDFDAEANEVWGFVGLVVALSVVLHGITATPVMTALDRLRRRKAQVDGGGDVPITHV</sequence>
<evidence type="ECO:0000259" key="9">
    <source>
        <dbReference type="Pfam" id="PF00999"/>
    </source>
</evidence>
<evidence type="ECO:0000256" key="8">
    <source>
        <dbReference type="SAM" id="Phobius"/>
    </source>
</evidence>
<dbReference type="PANTHER" id="PTHR32507:SF8">
    <property type="entry name" value="CNH1P"/>
    <property type="match status" value="1"/>
</dbReference>
<evidence type="ECO:0000256" key="7">
    <source>
        <dbReference type="ARBA" id="ARBA00023136"/>
    </source>
</evidence>
<keyword evidence="5 8" id="KW-1133">Transmembrane helix</keyword>
<evidence type="ECO:0000313" key="10">
    <source>
        <dbReference type="EMBL" id="GAA2173023.1"/>
    </source>
</evidence>
<keyword evidence="3" id="KW-0050">Antiport</keyword>
<comment type="caution">
    <text evidence="10">The sequence shown here is derived from an EMBL/GenBank/DDBJ whole genome shotgun (WGS) entry which is preliminary data.</text>
</comment>
<feature type="transmembrane region" description="Helical" evidence="8">
    <location>
        <begin position="12"/>
        <end position="29"/>
    </location>
</feature>
<dbReference type="InterPro" id="IPR006153">
    <property type="entry name" value="Cation/H_exchanger_TM"/>
</dbReference>
<dbReference type="RefSeq" id="WP_346027385.1">
    <property type="nucleotide sequence ID" value="NZ_BAAAON010000001.1"/>
</dbReference>
<reference evidence="11" key="1">
    <citation type="journal article" date="2019" name="Int. J. Syst. Evol. Microbiol.">
        <title>The Global Catalogue of Microorganisms (GCM) 10K type strain sequencing project: providing services to taxonomists for standard genome sequencing and annotation.</title>
        <authorList>
            <consortium name="The Broad Institute Genomics Platform"/>
            <consortium name="The Broad Institute Genome Sequencing Center for Infectious Disease"/>
            <person name="Wu L."/>
            <person name="Ma J."/>
        </authorList>
    </citation>
    <scope>NUCLEOTIDE SEQUENCE [LARGE SCALE GENOMIC DNA]</scope>
    <source>
        <strain evidence="11">JCM 14917</strain>
    </source>
</reference>
<keyword evidence="7 8" id="KW-0472">Membrane</keyword>
<keyword evidence="4 8" id="KW-0812">Transmembrane</keyword>
<feature type="transmembrane region" description="Helical" evidence="8">
    <location>
        <begin position="246"/>
        <end position="277"/>
    </location>
</feature>
<feature type="transmembrane region" description="Helical" evidence="8">
    <location>
        <begin position="388"/>
        <end position="411"/>
    </location>
</feature>
<feature type="domain" description="Cation/H+ exchanger transmembrane" evidence="9">
    <location>
        <begin position="21"/>
        <end position="412"/>
    </location>
</feature>
<proteinExistence type="predicted"/>
<protein>
    <submittedName>
        <fullName evidence="10">Cation:proton antiporter</fullName>
    </submittedName>
</protein>
<comment type="subcellular location">
    <subcellularLocation>
        <location evidence="1">Cell membrane</location>
        <topology evidence="1">Multi-pass membrane protein</topology>
    </subcellularLocation>
</comment>
<dbReference type="Proteomes" id="UP001500974">
    <property type="component" value="Unassembled WGS sequence"/>
</dbReference>
<dbReference type="PANTHER" id="PTHR32507">
    <property type="entry name" value="NA(+)/H(+) ANTIPORTER 1"/>
    <property type="match status" value="1"/>
</dbReference>
<evidence type="ECO:0000256" key="2">
    <source>
        <dbReference type="ARBA" id="ARBA00022448"/>
    </source>
</evidence>
<evidence type="ECO:0000256" key="5">
    <source>
        <dbReference type="ARBA" id="ARBA00022989"/>
    </source>
</evidence>
<feature type="transmembrane region" description="Helical" evidence="8">
    <location>
        <begin position="326"/>
        <end position="346"/>
    </location>
</feature>
<dbReference type="EMBL" id="BAAAON010000001">
    <property type="protein sequence ID" value="GAA2173023.1"/>
    <property type="molecule type" value="Genomic_DNA"/>
</dbReference>
<dbReference type="Pfam" id="PF00999">
    <property type="entry name" value="Na_H_Exchanger"/>
    <property type="match status" value="1"/>
</dbReference>
<name>A0ABP5MHG5_9MICC</name>
<feature type="transmembrane region" description="Helical" evidence="8">
    <location>
        <begin position="177"/>
        <end position="200"/>
    </location>
</feature>
<keyword evidence="11" id="KW-1185">Reference proteome</keyword>